<feature type="domain" description="F-box" evidence="1">
    <location>
        <begin position="144"/>
        <end position="191"/>
    </location>
</feature>
<dbReference type="InterPro" id="IPR001810">
    <property type="entry name" value="F-box_dom"/>
</dbReference>
<name>A0A167DF03_9ASCO</name>
<proteinExistence type="predicted"/>
<dbReference type="GeneID" id="30032882"/>
<evidence type="ECO:0000313" key="3">
    <source>
        <dbReference type="Proteomes" id="UP000189580"/>
    </source>
</evidence>
<dbReference type="KEGG" id="slb:AWJ20_1115"/>
<dbReference type="PANTHER" id="PTHR38926:SF72">
    <property type="entry name" value="IM:7136021-RELATED"/>
    <property type="match status" value="1"/>
</dbReference>
<dbReference type="InterPro" id="IPR011990">
    <property type="entry name" value="TPR-like_helical_dom_sf"/>
</dbReference>
<dbReference type="RefSeq" id="XP_018735318.1">
    <property type="nucleotide sequence ID" value="XM_018877968.1"/>
</dbReference>
<dbReference type="Gene3D" id="1.20.1280.50">
    <property type="match status" value="1"/>
</dbReference>
<dbReference type="InterPro" id="IPR032675">
    <property type="entry name" value="LRR_dom_sf"/>
</dbReference>
<accession>A0A167DF03</accession>
<dbReference type="Pfam" id="PF12937">
    <property type="entry name" value="F-box-like"/>
    <property type="match status" value="1"/>
</dbReference>
<dbReference type="PROSITE" id="PS50181">
    <property type="entry name" value="FBOX"/>
    <property type="match status" value="1"/>
</dbReference>
<dbReference type="AlphaFoldDB" id="A0A167DF03"/>
<sequence length="570" mass="65091">MKTFIKRGDEYFLQGNYSNAIDSFTQAIQWGKKNGCSPRALFDVVERRAVAAEKAELFRNSMTDAKLLIKLIPTDPAGYLRCALLMVKMEKKYFQALEVLIEAKKVTRIKPSDPVAMKRWEKLQSVMDGHMQKLKQKTNFNQRQDPLAVFPAEVSYAIFQYLGTKEWLRLQSVSKSWHDYLANDHYLWATSIDFSQFKRKRHTAKNLERCLDKVFMVSPTISSPIRTLKYLRIGPFASYDAEKRSLELISRATSKYSGKSIEHLHLISGTSVRSISNFLPMQKLTLSFEGNSPSTERRIIYLDEFFGKNSANLQDIDLAAYTITHTESHEYPSLKTLKLKLAVFDFSMSSLSMKTFPNLENLSLTFNTLNSGDVSWLSSTFKNDKLRSLSISSGKPTRISATTNTEMPTEWPSHLSSLKLDRVEWPHLRDMAGYLNELETLELTSCKIHIKNIFTQFGCGQVLQRVILDHMDPVLNRDFKGSFFVNCPQLKQLSLFGNSFVNDSHIIETLLHCPLLREVDIGETAVSEDSVFQLVRRGVVKVGCQSVQMAIDSFPKLSSRATIYLQKLPM</sequence>
<dbReference type="SUPFAM" id="SSF52047">
    <property type="entry name" value="RNI-like"/>
    <property type="match status" value="1"/>
</dbReference>
<keyword evidence="3" id="KW-1185">Reference proteome</keyword>
<organism evidence="2 3">
    <name type="scientific">Sugiyamaella lignohabitans</name>
    <dbReference type="NCBI Taxonomy" id="796027"/>
    <lineage>
        <taxon>Eukaryota</taxon>
        <taxon>Fungi</taxon>
        <taxon>Dikarya</taxon>
        <taxon>Ascomycota</taxon>
        <taxon>Saccharomycotina</taxon>
        <taxon>Dipodascomycetes</taxon>
        <taxon>Dipodascales</taxon>
        <taxon>Trichomonascaceae</taxon>
        <taxon>Sugiyamaella</taxon>
    </lineage>
</organism>
<dbReference type="EMBL" id="CP014501">
    <property type="protein sequence ID" value="ANB12841.1"/>
    <property type="molecule type" value="Genomic_DNA"/>
</dbReference>
<dbReference type="OrthoDB" id="629492at2759"/>
<gene>
    <name evidence="2" type="ORF">AWJ20_1115</name>
</gene>
<evidence type="ECO:0000259" key="1">
    <source>
        <dbReference type="PROSITE" id="PS50181"/>
    </source>
</evidence>
<dbReference type="Proteomes" id="UP000189580">
    <property type="component" value="Chromosome a"/>
</dbReference>
<dbReference type="SUPFAM" id="SSF48452">
    <property type="entry name" value="TPR-like"/>
    <property type="match status" value="1"/>
</dbReference>
<protein>
    <recommendedName>
        <fullName evidence="1">F-box domain-containing protein</fullName>
    </recommendedName>
</protein>
<reference evidence="2 3" key="1">
    <citation type="submission" date="2016-02" db="EMBL/GenBank/DDBJ databases">
        <title>Complete genome sequence and transcriptome regulation of the pentose utilising yeast Sugiyamaella lignohabitans.</title>
        <authorList>
            <person name="Bellasio M."/>
            <person name="Peymann A."/>
            <person name="Valli M."/>
            <person name="Sipitzky M."/>
            <person name="Graf A."/>
            <person name="Sauer M."/>
            <person name="Marx H."/>
            <person name="Mattanovich D."/>
        </authorList>
    </citation>
    <scope>NUCLEOTIDE SEQUENCE [LARGE SCALE GENOMIC DNA]</scope>
    <source>
        <strain evidence="2 3">CBS 10342</strain>
    </source>
</reference>
<dbReference type="InterPro" id="IPR036047">
    <property type="entry name" value="F-box-like_dom_sf"/>
</dbReference>
<dbReference type="SUPFAM" id="SSF81383">
    <property type="entry name" value="F-box domain"/>
    <property type="match status" value="1"/>
</dbReference>
<dbReference type="Gene3D" id="1.25.40.10">
    <property type="entry name" value="Tetratricopeptide repeat domain"/>
    <property type="match status" value="1"/>
</dbReference>
<dbReference type="Gene3D" id="3.80.10.10">
    <property type="entry name" value="Ribonuclease Inhibitor"/>
    <property type="match status" value="1"/>
</dbReference>
<dbReference type="PANTHER" id="PTHR38926">
    <property type="entry name" value="F-BOX DOMAIN CONTAINING PROTEIN, EXPRESSED"/>
    <property type="match status" value="1"/>
</dbReference>
<evidence type="ECO:0000313" key="2">
    <source>
        <dbReference type="EMBL" id="ANB12841.1"/>
    </source>
</evidence>